<evidence type="ECO:0000256" key="9">
    <source>
        <dbReference type="ARBA" id="ARBA00023002"/>
    </source>
</evidence>
<dbReference type="Gene3D" id="1.10.630.10">
    <property type="entry name" value="Cytochrome P450"/>
    <property type="match status" value="1"/>
</dbReference>
<dbReference type="Pfam" id="PF00067">
    <property type="entry name" value="p450"/>
    <property type="match status" value="1"/>
</dbReference>
<dbReference type="PANTHER" id="PTHR46300:SF7">
    <property type="entry name" value="P450, PUTATIVE (EUROFUNG)-RELATED"/>
    <property type="match status" value="1"/>
</dbReference>
<sequence>MGSIYGIEIQEPHDEYYQMIEKMGDVGEEIVVPGRFPVEAFPALRYLPSWFPGGAFKKWAADAKRHISRAVEDLFERSKSVTSVDSSKRPMIRQILRDSASQGDEELEKMCKEVAATMYLAGADTSNAMTGAFFLAMAMYPEVQKKAQQELDAVVGTDRLPDFSDRSSLPYINAIVKELLRWHPATPIGVPHRVQADDEYKGYLIPASTSIFVNVWDILRNPEIYAQPEDFMPERFLDSAGNVDIDGRDPADVLFGFGRRVCPGRHFADSVLFILCATVLWAFEIGPPVDEDGAPIPIKREASDHCMVSYIH</sequence>
<dbReference type="InterPro" id="IPR017972">
    <property type="entry name" value="Cyt_P450_CS"/>
</dbReference>
<dbReference type="PANTHER" id="PTHR46300">
    <property type="entry name" value="P450, PUTATIVE (EUROFUNG)-RELATED-RELATED"/>
    <property type="match status" value="1"/>
</dbReference>
<dbReference type="InterPro" id="IPR050364">
    <property type="entry name" value="Cytochrome_P450_fung"/>
</dbReference>
<keyword evidence="10 13" id="KW-0408">Iron</keyword>
<evidence type="ECO:0000256" key="3">
    <source>
        <dbReference type="ARBA" id="ARBA00005179"/>
    </source>
</evidence>
<evidence type="ECO:0000256" key="11">
    <source>
        <dbReference type="ARBA" id="ARBA00023033"/>
    </source>
</evidence>
<evidence type="ECO:0000256" key="12">
    <source>
        <dbReference type="ARBA" id="ARBA00023136"/>
    </source>
</evidence>
<dbReference type="EMBL" id="LR726606">
    <property type="protein sequence ID" value="VWO97913.1"/>
    <property type="molecule type" value="Genomic_DNA"/>
</dbReference>
<keyword evidence="11 14" id="KW-0503">Monooxygenase</keyword>
<dbReference type="InterPro" id="IPR036396">
    <property type="entry name" value="Cyt_P450_sf"/>
</dbReference>
<dbReference type="GO" id="GO:0004497">
    <property type="term" value="F:monooxygenase activity"/>
    <property type="evidence" value="ECO:0007669"/>
    <property type="project" value="UniProtKB-KW"/>
</dbReference>
<evidence type="ECO:0000256" key="2">
    <source>
        <dbReference type="ARBA" id="ARBA00004167"/>
    </source>
</evidence>
<comment type="pathway">
    <text evidence="3">Secondary metabolite biosynthesis.</text>
</comment>
<organism evidence="15">
    <name type="scientific">Ganoderma boninense</name>
    <dbReference type="NCBI Taxonomy" id="34458"/>
    <lineage>
        <taxon>Eukaryota</taxon>
        <taxon>Fungi</taxon>
        <taxon>Dikarya</taxon>
        <taxon>Basidiomycota</taxon>
        <taxon>Agaricomycotina</taxon>
        <taxon>Agaricomycetes</taxon>
        <taxon>Polyporales</taxon>
        <taxon>Polyporaceae</taxon>
        <taxon>Ganoderma</taxon>
    </lineage>
</organism>
<comment type="similarity">
    <text evidence="4 14">Belongs to the cytochrome P450 family.</text>
</comment>
<dbReference type="GO" id="GO:0020037">
    <property type="term" value="F:heme binding"/>
    <property type="evidence" value="ECO:0007669"/>
    <property type="project" value="InterPro"/>
</dbReference>
<keyword evidence="6" id="KW-0812">Transmembrane</keyword>
<keyword evidence="9 14" id="KW-0560">Oxidoreductase</keyword>
<dbReference type="InterPro" id="IPR002401">
    <property type="entry name" value="Cyt_P450_E_grp-I"/>
</dbReference>
<keyword evidence="7 13" id="KW-0479">Metal-binding</keyword>
<name>A0A5K1JZ51_9APHY</name>
<comment type="subcellular location">
    <subcellularLocation>
        <location evidence="2">Membrane</location>
        <topology evidence="2">Single-pass membrane protein</topology>
    </subcellularLocation>
</comment>
<dbReference type="GO" id="GO:0016020">
    <property type="term" value="C:membrane"/>
    <property type="evidence" value="ECO:0007669"/>
    <property type="project" value="UniProtKB-SubCell"/>
</dbReference>
<evidence type="ECO:0000256" key="13">
    <source>
        <dbReference type="PIRSR" id="PIRSR602401-1"/>
    </source>
</evidence>
<evidence type="ECO:0000256" key="1">
    <source>
        <dbReference type="ARBA" id="ARBA00001971"/>
    </source>
</evidence>
<proteinExistence type="inferred from homology"/>
<accession>A0A5K1JZ51</accession>
<dbReference type="PRINTS" id="PR00463">
    <property type="entry name" value="EP450I"/>
</dbReference>
<evidence type="ECO:0000256" key="6">
    <source>
        <dbReference type="ARBA" id="ARBA00022692"/>
    </source>
</evidence>
<dbReference type="InterPro" id="IPR001128">
    <property type="entry name" value="Cyt_P450"/>
</dbReference>
<dbReference type="GO" id="GO:0005506">
    <property type="term" value="F:iron ion binding"/>
    <property type="evidence" value="ECO:0007669"/>
    <property type="project" value="InterPro"/>
</dbReference>
<evidence type="ECO:0000256" key="5">
    <source>
        <dbReference type="ARBA" id="ARBA00022617"/>
    </source>
</evidence>
<evidence type="ECO:0000313" key="15">
    <source>
        <dbReference type="EMBL" id="VWO97913.1"/>
    </source>
</evidence>
<gene>
    <name evidence="15" type="primary">I1RZR8</name>
</gene>
<dbReference type="PROSITE" id="PS00086">
    <property type="entry name" value="CYTOCHROME_P450"/>
    <property type="match status" value="1"/>
</dbReference>
<dbReference type="GO" id="GO:0016705">
    <property type="term" value="F:oxidoreductase activity, acting on paired donors, with incorporation or reduction of molecular oxygen"/>
    <property type="evidence" value="ECO:0007669"/>
    <property type="project" value="InterPro"/>
</dbReference>
<evidence type="ECO:0000256" key="10">
    <source>
        <dbReference type="ARBA" id="ARBA00023004"/>
    </source>
</evidence>
<dbReference type="SUPFAM" id="SSF48264">
    <property type="entry name" value="Cytochrome P450"/>
    <property type="match status" value="1"/>
</dbReference>
<keyword evidence="8" id="KW-1133">Transmembrane helix</keyword>
<dbReference type="PRINTS" id="PR00385">
    <property type="entry name" value="P450"/>
</dbReference>
<evidence type="ECO:0000256" key="8">
    <source>
        <dbReference type="ARBA" id="ARBA00022989"/>
    </source>
</evidence>
<reference evidence="15" key="1">
    <citation type="submission" date="2019-10" db="EMBL/GenBank/DDBJ databases">
        <authorList>
            <person name="Nor Muhammad N."/>
        </authorList>
    </citation>
    <scope>NUCLEOTIDE SEQUENCE</scope>
</reference>
<evidence type="ECO:0000256" key="7">
    <source>
        <dbReference type="ARBA" id="ARBA00022723"/>
    </source>
</evidence>
<evidence type="ECO:0000256" key="14">
    <source>
        <dbReference type="RuleBase" id="RU000461"/>
    </source>
</evidence>
<keyword evidence="12" id="KW-0472">Membrane</keyword>
<evidence type="ECO:0000256" key="4">
    <source>
        <dbReference type="ARBA" id="ARBA00010617"/>
    </source>
</evidence>
<protein>
    <submittedName>
        <fullName evidence="15">Zn(2)-C6 fungal-type domain-containing protein</fullName>
    </submittedName>
</protein>
<dbReference type="AlphaFoldDB" id="A0A5K1JZ51"/>
<feature type="binding site" description="axial binding residue" evidence="13">
    <location>
        <position position="262"/>
    </location>
    <ligand>
        <name>heme</name>
        <dbReference type="ChEBI" id="CHEBI:30413"/>
    </ligand>
    <ligandPart>
        <name>Fe</name>
        <dbReference type="ChEBI" id="CHEBI:18248"/>
    </ligandPart>
</feature>
<keyword evidence="5 13" id="KW-0349">Heme</keyword>
<comment type="cofactor">
    <cofactor evidence="1 13">
        <name>heme</name>
        <dbReference type="ChEBI" id="CHEBI:30413"/>
    </cofactor>
</comment>